<feature type="compositionally biased region" description="Low complexity" evidence="1">
    <location>
        <begin position="664"/>
        <end position="678"/>
    </location>
</feature>
<feature type="compositionally biased region" description="Basic and acidic residues" evidence="1">
    <location>
        <begin position="734"/>
        <end position="759"/>
    </location>
</feature>
<sequence length="872" mass="98134">MATRSGRRIHSSFGNLEQPDLEKIVKSERKTRSKRQKENCDEVPAVLKKKAHYVHYPGDEIFNDANENVIKSTRKLRRHTLKEQNIITNSENSNDNIEVKKHTRRPKKFVEEIVTDVVENNDPAIDENLGNVIGAKQKIKKNKKKKQNVVTEPTENYDEVVKETVLKTKKKSKKKKSSKLSNSTKVEDLTELSKNTTLNNSIVSNESFHSAAGSPGRSNMHIGIINDKSAEVEKSETVKTEVLLRRSNKKSLTPKLTKSKNSTFVKDSEDECGIFIDAIEKQTKIKRKLSVNEITPGKTNNDSITNELPKLNGSLKKKLDSTFEKISPDSCDSRNINTDIEKLISSSERKSLRLLSQSGSGLKRSLNSTFEKLSDKPKLNRTKSLDSTFDKEGSIKLNSTYDKDQRNSNQKSDAINVTFDKANNSHISINSDDSKTENIINLTPELVESSIDESSIQKTPKNKVEEIVTENISKVPITPLKREGTFTMESTNVMESPKYKGTEIPTLVGTDTPKPKISVDRTPNRRKSMPSPGCTPFPVSKSSQKEKSVLNVTRSIEKSLRRSSVTEPISRTTKVMFCSPVNNCAVASQIKRKVIKSNLKGSNKSFVFDESLSEGARPAARKRSYTQSDVEDVRVKRSRLGEELQQSVDRLSRPRTFSAAAKLSEPSTPSKKTATPSKTKPENKVTRTKLPNFAALHQKRFEKMESLDECQERKAKRARQLLTPTGSVNLIERISPKENVAESPKKASAKEPRKPDTPFRPKLPTLESLNPGYTRFGFKMNCDVNPFSVPSKTKVMKAKETKPNGVLTRQATLPSLTGVTSVRKQAAKLTVMREKSFTEKRDINRKENRTVIKGVRTNRRFELQMKMRNLNS</sequence>
<feature type="region of interest" description="Disordered" evidence="1">
    <location>
        <begin position="733"/>
        <end position="766"/>
    </location>
</feature>
<dbReference type="EMBL" id="CAVLGL010000057">
    <property type="protein sequence ID" value="CAK1583924.1"/>
    <property type="molecule type" value="Genomic_DNA"/>
</dbReference>
<reference evidence="2 3" key="1">
    <citation type="submission" date="2023-11" db="EMBL/GenBank/DDBJ databases">
        <authorList>
            <person name="Hedman E."/>
            <person name="Englund M."/>
            <person name="Stromberg M."/>
            <person name="Nyberg Akerstrom W."/>
            <person name="Nylinder S."/>
            <person name="Jareborg N."/>
            <person name="Kallberg Y."/>
            <person name="Kronander E."/>
        </authorList>
    </citation>
    <scope>NUCLEOTIDE SEQUENCE [LARGE SCALE GENOMIC DNA]</scope>
</reference>
<name>A0AAV1KNQ3_9NEOP</name>
<feature type="region of interest" description="Disordered" evidence="1">
    <location>
        <begin position="611"/>
        <end position="630"/>
    </location>
</feature>
<comment type="caution">
    <text evidence="2">The sequence shown here is derived from an EMBL/GenBank/DDBJ whole genome shotgun (WGS) entry which is preliminary data.</text>
</comment>
<keyword evidence="3" id="KW-1185">Reference proteome</keyword>
<feature type="compositionally biased region" description="Basic and acidic residues" evidence="1">
    <location>
        <begin position="513"/>
        <end position="523"/>
    </location>
</feature>
<dbReference type="AlphaFoldDB" id="A0AAV1KNQ3"/>
<evidence type="ECO:0000313" key="3">
    <source>
        <dbReference type="Proteomes" id="UP001314205"/>
    </source>
</evidence>
<feature type="region of interest" description="Disordered" evidence="1">
    <location>
        <begin position="502"/>
        <end position="549"/>
    </location>
</feature>
<gene>
    <name evidence="2" type="ORF">PARMNEM_LOCUS5263</name>
</gene>
<organism evidence="2 3">
    <name type="scientific">Parnassius mnemosyne</name>
    <name type="common">clouded apollo</name>
    <dbReference type="NCBI Taxonomy" id="213953"/>
    <lineage>
        <taxon>Eukaryota</taxon>
        <taxon>Metazoa</taxon>
        <taxon>Ecdysozoa</taxon>
        <taxon>Arthropoda</taxon>
        <taxon>Hexapoda</taxon>
        <taxon>Insecta</taxon>
        <taxon>Pterygota</taxon>
        <taxon>Neoptera</taxon>
        <taxon>Endopterygota</taxon>
        <taxon>Lepidoptera</taxon>
        <taxon>Glossata</taxon>
        <taxon>Ditrysia</taxon>
        <taxon>Papilionoidea</taxon>
        <taxon>Papilionidae</taxon>
        <taxon>Parnassiinae</taxon>
        <taxon>Parnassini</taxon>
        <taxon>Parnassius</taxon>
        <taxon>Driopa</taxon>
    </lineage>
</organism>
<feature type="region of interest" description="Disordered" evidence="1">
    <location>
        <begin position="1"/>
        <end position="43"/>
    </location>
</feature>
<feature type="region of interest" description="Disordered" evidence="1">
    <location>
        <begin position="168"/>
        <end position="187"/>
    </location>
</feature>
<protein>
    <submittedName>
        <fullName evidence="2">Uncharacterized protein</fullName>
    </submittedName>
</protein>
<accession>A0AAV1KNQ3</accession>
<feature type="region of interest" description="Disordered" evidence="1">
    <location>
        <begin position="642"/>
        <end position="686"/>
    </location>
</feature>
<dbReference type="Proteomes" id="UP001314205">
    <property type="component" value="Unassembled WGS sequence"/>
</dbReference>
<evidence type="ECO:0000313" key="2">
    <source>
        <dbReference type="EMBL" id="CAK1583924.1"/>
    </source>
</evidence>
<proteinExistence type="predicted"/>
<feature type="compositionally biased region" description="Basic residues" evidence="1">
    <location>
        <begin position="1"/>
        <end position="10"/>
    </location>
</feature>
<feature type="compositionally biased region" description="Basic residues" evidence="1">
    <location>
        <begin position="168"/>
        <end position="178"/>
    </location>
</feature>
<evidence type="ECO:0000256" key="1">
    <source>
        <dbReference type="SAM" id="MobiDB-lite"/>
    </source>
</evidence>
<feature type="compositionally biased region" description="Basic and acidic residues" evidence="1">
    <location>
        <begin position="20"/>
        <end position="40"/>
    </location>
</feature>